<sequence>MATNLPQGIYTFPLRIASTPGYRTPTHSSCCIVSEKGGQQYVLYGATRSGWQMMQALTGFCARGDLNKDSYTGEGSLESPEGYDFVLPVWEEGPSPINVFEKAVVDTGVLSRAAHKFVGDVYHKEGTPIYEFRLKPAQVAYQCAEYEKLEPVLGTIDFD</sequence>
<proteinExistence type="predicted"/>
<name>A0A1Y2DWL3_9BASI</name>
<dbReference type="InParanoid" id="A0A1Y2DWL3"/>
<accession>A0A1Y2DWL3</accession>
<keyword evidence="2" id="KW-1185">Reference proteome</keyword>
<dbReference type="AlphaFoldDB" id="A0A1Y2DWL3"/>
<gene>
    <name evidence="1" type="ORF">BCR35DRAFT_334772</name>
</gene>
<evidence type="ECO:0000313" key="2">
    <source>
        <dbReference type="Proteomes" id="UP000193467"/>
    </source>
</evidence>
<protein>
    <submittedName>
        <fullName evidence="1">Uncharacterized protein</fullName>
    </submittedName>
</protein>
<reference evidence="1 2" key="1">
    <citation type="submission" date="2016-07" db="EMBL/GenBank/DDBJ databases">
        <title>Pervasive Adenine N6-methylation of Active Genes in Fungi.</title>
        <authorList>
            <consortium name="DOE Joint Genome Institute"/>
            <person name="Mondo S.J."/>
            <person name="Dannebaum R.O."/>
            <person name="Kuo R.C."/>
            <person name="Labutti K."/>
            <person name="Haridas S."/>
            <person name="Kuo A."/>
            <person name="Salamov A."/>
            <person name="Ahrendt S.R."/>
            <person name="Lipzen A."/>
            <person name="Sullivan W."/>
            <person name="Andreopoulos W.B."/>
            <person name="Clum A."/>
            <person name="Lindquist E."/>
            <person name="Daum C."/>
            <person name="Ramamoorthy G.K."/>
            <person name="Gryganskyi A."/>
            <person name="Culley D."/>
            <person name="Magnuson J.K."/>
            <person name="James T.Y."/>
            <person name="O'Malley M.A."/>
            <person name="Stajich J.E."/>
            <person name="Spatafora J.W."/>
            <person name="Visel A."/>
            <person name="Grigoriev I.V."/>
        </authorList>
    </citation>
    <scope>NUCLEOTIDE SEQUENCE [LARGE SCALE GENOMIC DNA]</scope>
    <source>
        <strain evidence="1 2">62-1032</strain>
    </source>
</reference>
<dbReference type="Proteomes" id="UP000193467">
    <property type="component" value="Unassembled WGS sequence"/>
</dbReference>
<comment type="caution">
    <text evidence="1">The sequence shown here is derived from an EMBL/GenBank/DDBJ whole genome shotgun (WGS) entry which is preliminary data.</text>
</comment>
<evidence type="ECO:0000313" key="1">
    <source>
        <dbReference type="EMBL" id="ORY63661.1"/>
    </source>
</evidence>
<dbReference type="EMBL" id="MCGR01000068">
    <property type="protein sequence ID" value="ORY63661.1"/>
    <property type="molecule type" value="Genomic_DNA"/>
</dbReference>
<organism evidence="1 2">
    <name type="scientific">Leucosporidium creatinivorum</name>
    <dbReference type="NCBI Taxonomy" id="106004"/>
    <lineage>
        <taxon>Eukaryota</taxon>
        <taxon>Fungi</taxon>
        <taxon>Dikarya</taxon>
        <taxon>Basidiomycota</taxon>
        <taxon>Pucciniomycotina</taxon>
        <taxon>Microbotryomycetes</taxon>
        <taxon>Leucosporidiales</taxon>
        <taxon>Leucosporidium</taxon>
    </lineage>
</organism>